<evidence type="ECO:0000256" key="12">
    <source>
        <dbReference type="ARBA" id="ARBA00022989"/>
    </source>
</evidence>
<evidence type="ECO:0000256" key="4">
    <source>
        <dbReference type="ARBA" id="ARBA00010561"/>
    </source>
</evidence>
<name>A0ABY8LGW3_9RHOB</name>
<evidence type="ECO:0000256" key="15">
    <source>
        <dbReference type="ARBA" id="ARBA00032605"/>
    </source>
</evidence>
<protein>
    <recommendedName>
        <fullName evidence="6 19">Adenosylcobinamide-GDP ribazoletransferase</fullName>
        <ecNumber evidence="5 19">2.7.8.26</ecNumber>
    </recommendedName>
    <alternativeName>
        <fullName evidence="16 19">Cobalamin synthase</fullName>
    </alternativeName>
    <alternativeName>
        <fullName evidence="15 19">Cobalamin-5'-phosphate synthase</fullName>
    </alternativeName>
</protein>
<dbReference type="NCBIfam" id="TIGR00317">
    <property type="entry name" value="cobS"/>
    <property type="match status" value="1"/>
</dbReference>
<dbReference type="EMBL" id="CP122537">
    <property type="protein sequence ID" value="WGH79385.1"/>
    <property type="molecule type" value="Genomic_DNA"/>
</dbReference>
<gene>
    <name evidence="19 20" type="primary">cobS</name>
    <name evidence="20" type="ORF">P8627_03715</name>
</gene>
<dbReference type="PANTHER" id="PTHR34148">
    <property type="entry name" value="ADENOSYLCOBINAMIDE-GDP RIBAZOLETRANSFERASE"/>
    <property type="match status" value="1"/>
</dbReference>
<evidence type="ECO:0000256" key="17">
    <source>
        <dbReference type="ARBA" id="ARBA00048623"/>
    </source>
</evidence>
<sequence>MSLKSDLVSAGMLLTRLPVRGTPTDPAARAAWAWPLAGLAVGLIAGLAGLIVGSLGFAPGVAGGAALIAMILATGALHEDGLADVADGFWGGFDRARRLEIMRDSRIGAYGVIALILSLGLRWLLLAEAAAQGAILGLAVAAAMAGRAAMPVLMRWLPPARADGLSQGAGVPGARGTGIALGLGALALLLHGPAAALLAAALAGAAVLGLGLIARAKIGGQTGDVLGAGQQVAEIAVLAALTAG</sequence>
<keyword evidence="8 19" id="KW-0169">Cobalamin biosynthesis</keyword>
<evidence type="ECO:0000256" key="8">
    <source>
        <dbReference type="ARBA" id="ARBA00022573"/>
    </source>
</evidence>
<comment type="pathway">
    <text evidence="3 19">Cofactor biosynthesis; adenosylcobalamin biosynthesis; adenosylcobalamin from cob(II)yrinate a,c-diamide: step 7/7.</text>
</comment>
<keyword evidence="12 19" id="KW-1133">Transmembrane helix</keyword>
<feature type="transmembrane region" description="Helical" evidence="19">
    <location>
        <begin position="195"/>
        <end position="214"/>
    </location>
</feature>
<feature type="transmembrane region" description="Helical" evidence="19">
    <location>
        <begin position="31"/>
        <end position="52"/>
    </location>
</feature>
<evidence type="ECO:0000256" key="11">
    <source>
        <dbReference type="ARBA" id="ARBA00022842"/>
    </source>
</evidence>
<evidence type="ECO:0000256" key="18">
    <source>
        <dbReference type="ARBA" id="ARBA00049504"/>
    </source>
</evidence>
<reference evidence="20 21" key="1">
    <citation type="submission" date="2023-04" db="EMBL/GenBank/DDBJ databases">
        <title>Jannaschia ovalis sp. nov., a marine bacterium isolated from sea tidal flat.</title>
        <authorList>
            <person name="Kwon D.Y."/>
            <person name="Kim J.-J."/>
        </authorList>
    </citation>
    <scope>NUCLEOTIDE SEQUENCE [LARGE SCALE GENOMIC DNA]</scope>
    <source>
        <strain evidence="20 21">GRR-S6-38</strain>
    </source>
</reference>
<evidence type="ECO:0000256" key="2">
    <source>
        <dbReference type="ARBA" id="ARBA00004651"/>
    </source>
</evidence>
<evidence type="ECO:0000313" key="20">
    <source>
        <dbReference type="EMBL" id="WGH79385.1"/>
    </source>
</evidence>
<keyword evidence="9 19" id="KW-0808">Transferase</keyword>
<dbReference type="HAMAP" id="MF_00719">
    <property type="entry name" value="CobS"/>
    <property type="match status" value="1"/>
</dbReference>
<evidence type="ECO:0000256" key="10">
    <source>
        <dbReference type="ARBA" id="ARBA00022692"/>
    </source>
</evidence>
<comment type="subcellular location">
    <subcellularLocation>
        <location evidence="2 19">Cell membrane</location>
        <topology evidence="2 19">Multi-pass membrane protein</topology>
    </subcellularLocation>
</comment>
<comment type="similarity">
    <text evidence="4 19">Belongs to the CobS family.</text>
</comment>
<comment type="catalytic activity">
    <reaction evidence="17 19">
        <text>alpha-ribazole + adenosylcob(III)inamide-GDP = adenosylcob(III)alamin + GMP + H(+)</text>
        <dbReference type="Rhea" id="RHEA:16049"/>
        <dbReference type="ChEBI" id="CHEBI:10329"/>
        <dbReference type="ChEBI" id="CHEBI:15378"/>
        <dbReference type="ChEBI" id="CHEBI:18408"/>
        <dbReference type="ChEBI" id="CHEBI:58115"/>
        <dbReference type="ChEBI" id="CHEBI:60487"/>
        <dbReference type="EC" id="2.7.8.26"/>
    </reaction>
</comment>
<evidence type="ECO:0000256" key="16">
    <source>
        <dbReference type="ARBA" id="ARBA00032853"/>
    </source>
</evidence>
<evidence type="ECO:0000256" key="6">
    <source>
        <dbReference type="ARBA" id="ARBA00015850"/>
    </source>
</evidence>
<dbReference type="PANTHER" id="PTHR34148:SF1">
    <property type="entry name" value="ADENOSYLCOBINAMIDE-GDP RIBAZOLETRANSFERASE"/>
    <property type="match status" value="1"/>
</dbReference>
<dbReference type="InterPro" id="IPR003805">
    <property type="entry name" value="CobS"/>
</dbReference>
<evidence type="ECO:0000256" key="7">
    <source>
        <dbReference type="ARBA" id="ARBA00022475"/>
    </source>
</evidence>
<evidence type="ECO:0000256" key="3">
    <source>
        <dbReference type="ARBA" id="ARBA00004663"/>
    </source>
</evidence>
<evidence type="ECO:0000256" key="9">
    <source>
        <dbReference type="ARBA" id="ARBA00022679"/>
    </source>
</evidence>
<dbReference type="Proteomes" id="UP001243420">
    <property type="component" value="Chromosome"/>
</dbReference>
<feature type="transmembrane region" description="Helical" evidence="19">
    <location>
        <begin position="107"/>
        <end position="125"/>
    </location>
</feature>
<evidence type="ECO:0000256" key="13">
    <source>
        <dbReference type="ARBA" id="ARBA00023136"/>
    </source>
</evidence>
<evidence type="ECO:0000256" key="19">
    <source>
        <dbReference type="HAMAP-Rule" id="MF_00719"/>
    </source>
</evidence>
<comment type="cofactor">
    <cofactor evidence="1 19">
        <name>Mg(2+)</name>
        <dbReference type="ChEBI" id="CHEBI:18420"/>
    </cofactor>
</comment>
<dbReference type="Pfam" id="PF02654">
    <property type="entry name" value="CobS"/>
    <property type="match status" value="1"/>
</dbReference>
<dbReference type="RefSeq" id="WP_279966241.1">
    <property type="nucleotide sequence ID" value="NZ_CP122537.1"/>
</dbReference>
<keyword evidence="11 19" id="KW-0460">Magnesium</keyword>
<organism evidence="20 21">
    <name type="scientific">Jannaschia ovalis</name>
    <dbReference type="NCBI Taxonomy" id="3038773"/>
    <lineage>
        <taxon>Bacteria</taxon>
        <taxon>Pseudomonadati</taxon>
        <taxon>Pseudomonadota</taxon>
        <taxon>Alphaproteobacteria</taxon>
        <taxon>Rhodobacterales</taxon>
        <taxon>Roseobacteraceae</taxon>
        <taxon>Jannaschia</taxon>
    </lineage>
</organism>
<evidence type="ECO:0000256" key="1">
    <source>
        <dbReference type="ARBA" id="ARBA00001946"/>
    </source>
</evidence>
<dbReference type="EC" id="2.7.8.26" evidence="5 19"/>
<keyword evidence="13 19" id="KW-0472">Membrane</keyword>
<evidence type="ECO:0000313" key="21">
    <source>
        <dbReference type="Proteomes" id="UP001243420"/>
    </source>
</evidence>
<dbReference type="GO" id="GO:0051073">
    <property type="term" value="F:adenosylcobinamide-GDP ribazoletransferase activity"/>
    <property type="evidence" value="ECO:0007669"/>
    <property type="project" value="UniProtKB-EC"/>
</dbReference>
<proteinExistence type="inferred from homology"/>
<evidence type="ECO:0000256" key="14">
    <source>
        <dbReference type="ARBA" id="ARBA00025228"/>
    </source>
</evidence>
<keyword evidence="7 19" id="KW-1003">Cell membrane</keyword>
<keyword evidence="10 19" id="KW-0812">Transmembrane</keyword>
<accession>A0ABY8LGW3</accession>
<feature type="transmembrane region" description="Helical" evidence="19">
    <location>
        <begin position="131"/>
        <end position="157"/>
    </location>
</feature>
<comment type="catalytic activity">
    <reaction evidence="18 19">
        <text>alpha-ribazole 5'-phosphate + adenosylcob(III)inamide-GDP = adenosylcob(III)alamin 5'-phosphate + GMP + H(+)</text>
        <dbReference type="Rhea" id="RHEA:23560"/>
        <dbReference type="ChEBI" id="CHEBI:15378"/>
        <dbReference type="ChEBI" id="CHEBI:57918"/>
        <dbReference type="ChEBI" id="CHEBI:58115"/>
        <dbReference type="ChEBI" id="CHEBI:60487"/>
        <dbReference type="ChEBI" id="CHEBI:60493"/>
        <dbReference type="EC" id="2.7.8.26"/>
    </reaction>
</comment>
<evidence type="ECO:0000256" key="5">
    <source>
        <dbReference type="ARBA" id="ARBA00013200"/>
    </source>
</evidence>
<keyword evidence="21" id="KW-1185">Reference proteome</keyword>
<comment type="function">
    <text evidence="14 19">Joins adenosylcobinamide-GDP and alpha-ribazole to generate adenosylcobalamin (Ado-cobalamin). Also synthesizes adenosylcobalamin 5'-phosphate from adenosylcobinamide-GDP and alpha-ribazole 5'-phosphate.</text>
</comment>